<dbReference type="InterPro" id="IPR036890">
    <property type="entry name" value="HATPase_C_sf"/>
</dbReference>
<dbReference type="EC" id="2.7.13.3" evidence="2"/>
<dbReference type="SUPFAM" id="SSF47384">
    <property type="entry name" value="Homodimeric domain of signal transducing histidine kinase"/>
    <property type="match status" value="1"/>
</dbReference>
<reference evidence="6" key="1">
    <citation type="submission" date="2020-09" db="EMBL/GenBank/DDBJ databases">
        <title>Pelagicoccus enzymogenes sp. nov. with an EPS production, isolated from marine sediment.</title>
        <authorList>
            <person name="Feng X."/>
        </authorList>
    </citation>
    <scope>NUCLEOTIDE SEQUENCE</scope>
    <source>
        <strain evidence="6">NFK12</strain>
    </source>
</reference>
<dbReference type="InterPro" id="IPR003594">
    <property type="entry name" value="HATPase_dom"/>
</dbReference>
<evidence type="ECO:0000256" key="3">
    <source>
        <dbReference type="ARBA" id="ARBA00022553"/>
    </source>
</evidence>
<dbReference type="SUPFAM" id="SSF55874">
    <property type="entry name" value="ATPase domain of HSP90 chaperone/DNA topoisomerase II/histidine kinase"/>
    <property type="match status" value="1"/>
</dbReference>
<feature type="transmembrane region" description="Helical" evidence="4">
    <location>
        <begin position="288"/>
        <end position="313"/>
    </location>
</feature>
<proteinExistence type="predicted"/>
<evidence type="ECO:0000259" key="5">
    <source>
        <dbReference type="PROSITE" id="PS50109"/>
    </source>
</evidence>
<keyword evidence="4" id="KW-1133">Transmembrane helix</keyword>
<keyword evidence="3" id="KW-0597">Phosphoprotein</keyword>
<evidence type="ECO:0000256" key="4">
    <source>
        <dbReference type="SAM" id="Phobius"/>
    </source>
</evidence>
<keyword evidence="6" id="KW-0418">Kinase</keyword>
<comment type="caution">
    <text evidence="6">The sequence shown here is derived from an EMBL/GenBank/DDBJ whole genome shotgun (WGS) entry which is preliminary data.</text>
</comment>
<dbReference type="InterPro" id="IPR003661">
    <property type="entry name" value="HisK_dim/P_dom"/>
</dbReference>
<dbReference type="InterPro" id="IPR004358">
    <property type="entry name" value="Sig_transdc_His_kin-like_C"/>
</dbReference>
<organism evidence="6 7">
    <name type="scientific">Pelagicoccus enzymogenes</name>
    <dbReference type="NCBI Taxonomy" id="2773457"/>
    <lineage>
        <taxon>Bacteria</taxon>
        <taxon>Pseudomonadati</taxon>
        <taxon>Verrucomicrobiota</taxon>
        <taxon>Opitutia</taxon>
        <taxon>Puniceicoccales</taxon>
        <taxon>Pelagicoccaceae</taxon>
        <taxon>Pelagicoccus</taxon>
    </lineage>
</organism>
<dbReference type="Gene3D" id="1.10.287.130">
    <property type="match status" value="1"/>
</dbReference>
<dbReference type="InterPro" id="IPR005467">
    <property type="entry name" value="His_kinase_dom"/>
</dbReference>
<evidence type="ECO:0000313" key="6">
    <source>
        <dbReference type="EMBL" id="MBD5781224.1"/>
    </source>
</evidence>
<comment type="catalytic activity">
    <reaction evidence="1">
        <text>ATP + protein L-histidine = ADP + protein N-phospho-L-histidine.</text>
        <dbReference type="EC" id="2.7.13.3"/>
    </reaction>
</comment>
<sequence>MAGLAEGLGAETVLYREYLSYPTFSGASHEANFERYLREKYVEPLDLLVLFGDGATRWGERFRAFHPEAKRLNLVSSVELERKRAEQDVSGYVLLPEQNFAEALDFICSVDPGTKIRVVHDELSDGSENSGELLEVAAKQLGVWERLDFIGGSFGEIREQLEALPQGSPVVLTPYFRGRGGEPAVPAVTMPHLIEGLDLKFYTMWDTLMLEGVLGGKIMISREVGRMAAAQGLRLLRGDALLPADAYGAGLYAFAFDDRLLRRFGMEESLLPAGSVLLNHRPKFLESYFWQSLLVASICAGLLVSTLVLRAVVRRRTQELVRRNEELNTTLMQRNRLSDIGRSMTMLAHDLRSPICTIKTCSDLLTGKSEIGVDDEWLVQRMSDSTRKSLSMISDMLDYVRTLEPKIETVSAEEFMGILNSEILPLCDDLEWVSVECRLLGEGDVSLDTVKVSRVVVNLVKNAIEALGQAEVANPVVVVTVEVSSQETSISVSDNGPGVGKEIAEQLFEPFKTSGKRSGTGLGLAIAKEFVQAHDGAISCETERGKTVFVVRIPNRTEGAREKVPREGVSLPS</sequence>
<dbReference type="PRINTS" id="PR00344">
    <property type="entry name" value="BCTRLSENSOR"/>
</dbReference>
<dbReference type="SMART" id="SM00387">
    <property type="entry name" value="HATPase_c"/>
    <property type="match status" value="1"/>
</dbReference>
<dbReference type="PROSITE" id="PS50109">
    <property type="entry name" value="HIS_KIN"/>
    <property type="match status" value="1"/>
</dbReference>
<evidence type="ECO:0000256" key="1">
    <source>
        <dbReference type="ARBA" id="ARBA00000085"/>
    </source>
</evidence>
<gene>
    <name evidence="6" type="ORF">IEN85_17115</name>
</gene>
<dbReference type="EMBL" id="JACYFG010000040">
    <property type="protein sequence ID" value="MBD5781224.1"/>
    <property type="molecule type" value="Genomic_DNA"/>
</dbReference>
<dbReference type="Proteomes" id="UP000622317">
    <property type="component" value="Unassembled WGS sequence"/>
</dbReference>
<feature type="domain" description="Histidine kinase" evidence="5">
    <location>
        <begin position="346"/>
        <end position="557"/>
    </location>
</feature>
<dbReference type="Gene3D" id="3.30.565.10">
    <property type="entry name" value="Histidine kinase-like ATPase, C-terminal domain"/>
    <property type="match status" value="1"/>
</dbReference>
<evidence type="ECO:0000313" key="7">
    <source>
        <dbReference type="Proteomes" id="UP000622317"/>
    </source>
</evidence>
<keyword evidence="4" id="KW-0472">Membrane</keyword>
<dbReference type="AlphaFoldDB" id="A0A927FAB7"/>
<name>A0A927FAB7_9BACT</name>
<evidence type="ECO:0000256" key="2">
    <source>
        <dbReference type="ARBA" id="ARBA00012438"/>
    </source>
</evidence>
<dbReference type="InterPro" id="IPR036097">
    <property type="entry name" value="HisK_dim/P_sf"/>
</dbReference>
<dbReference type="Pfam" id="PF02518">
    <property type="entry name" value="HATPase_c"/>
    <property type="match status" value="1"/>
</dbReference>
<keyword evidence="6" id="KW-0808">Transferase</keyword>
<dbReference type="GO" id="GO:0000155">
    <property type="term" value="F:phosphorelay sensor kinase activity"/>
    <property type="evidence" value="ECO:0007669"/>
    <property type="project" value="InterPro"/>
</dbReference>
<keyword evidence="4" id="KW-0812">Transmembrane</keyword>
<dbReference type="CDD" id="cd00082">
    <property type="entry name" value="HisKA"/>
    <property type="match status" value="1"/>
</dbReference>
<dbReference type="PANTHER" id="PTHR43547:SF2">
    <property type="entry name" value="HYBRID SIGNAL TRANSDUCTION HISTIDINE KINASE C"/>
    <property type="match status" value="1"/>
</dbReference>
<dbReference type="SMART" id="SM00388">
    <property type="entry name" value="HisKA"/>
    <property type="match status" value="1"/>
</dbReference>
<protein>
    <recommendedName>
        <fullName evidence="2">histidine kinase</fullName>
        <ecNumber evidence="2">2.7.13.3</ecNumber>
    </recommendedName>
</protein>
<accession>A0A927FAB7</accession>
<keyword evidence="7" id="KW-1185">Reference proteome</keyword>
<dbReference type="PANTHER" id="PTHR43547">
    <property type="entry name" value="TWO-COMPONENT HISTIDINE KINASE"/>
    <property type="match status" value="1"/>
</dbReference>